<name>A0A345UI97_9BACT</name>
<gene>
    <name evidence="3" type="ORF">CYPRO_0922</name>
</gene>
<feature type="compositionally biased region" description="Gly residues" evidence="1">
    <location>
        <begin position="276"/>
        <end position="292"/>
    </location>
</feature>
<sequence>MQKGTEPTQPRYVHFYQLKTLGLFIAAMVLLGGLYACSNDNNIAGASFVEGGQNISVDTLDVEDFEIVDLLTYTGNLSVFSAGRFNDPILGTIQSTAFLAPGINSVNVSDSVHAGAEVYLVLHPFTFMGDTTGTATFNLHFIEQRWRPVSVRKDTEIAFNPAPFGQVSFTAETDSVLFKMPQAWADEYREFFNEENNPLENVRENLFGFAVVPTAETNAIVSFSTESIVSDTLGNRNYTGTRLLVVNPESDDDENGNGGDSGDFFPADDGDDNGNGDNGNGDNGNGDNGDNGGFIDPFPNRQSFSAPFRGNGFNTIRTDIPDPDPGIIPVFNTFEQVLRLDLNLDSRDFSSQAVSRAELLLFEDLDASTVLPDGQVRRGSGRLQFYVLNETERNFEVIKLPLFEPPVRESDLSYRVNVTEFIQTYQLGRRTETEFFITSGPNNGQFTPTFLAAPGSGERSPKLIITRINPEK</sequence>
<dbReference type="OrthoDB" id="1092930at2"/>
<keyword evidence="4" id="KW-1185">Reference proteome</keyword>
<dbReference type="Proteomes" id="UP000254808">
    <property type="component" value="Chromosome"/>
</dbReference>
<evidence type="ECO:0008006" key="5">
    <source>
        <dbReference type="Google" id="ProtNLM"/>
    </source>
</evidence>
<protein>
    <recommendedName>
        <fullName evidence="5">DUF4270 domain-containing protein</fullName>
    </recommendedName>
</protein>
<keyword evidence="2" id="KW-0472">Membrane</keyword>
<evidence type="ECO:0000256" key="2">
    <source>
        <dbReference type="SAM" id="Phobius"/>
    </source>
</evidence>
<organism evidence="3 4">
    <name type="scientific">Cyclonatronum proteinivorum</name>
    <dbReference type="NCBI Taxonomy" id="1457365"/>
    <lineage>
        <taxon>Bacteria</taxon>
        <taxon>Pseudomonadati</taxon>
        <taxon>Balneolota</taxon>
        <taxon>Balneolia</taxon>
        <taxon>Balneolales</taxon>
        <taxon>Cyclonatronaceae</taxon>
        <taxon>Cyclonatronum</taxon>
    </lineage>
</organism>
<feature type="region of interest" description="Disordered" evidence="1">
    <location>
        <begin position="247"/>
        <end position="301"/>
    </location>
</feature>
<dbReference type="EMBL" id="CP027806">
    <property type="protein sequence ID" value="AXJ00199.1"/>
    <property type="molecule type" value="Genomic_DNA"/>
</dbReference>
<proteinExistence type="predicted"/>
<evidence type="ECO:0000313" key="4">
    <source>
        <dbReference type="Proteomes" id="UP000254808"/>
    </source>
</evidence>
<keyword evidence="2" id="KW-0812">Transmembrane</keyword>
<accession>A0A345UI97</accession>
<keyword evidence="2" id="KW-1133">Transmembrane helix</keyword>
<evidence type="ECO:0000313" key="3">
    <source>
        <dbReference type="EMBL" id="AXJ00199.1"/>
    </source>
</evidence>
<dbReference type="AlphaFoldDB" id="A0A345UI97"/>
<reference evidence="3 4" key="1">
    <citation type="submission" date="2018-03" db="EMBL/GenBank/DDBJ databases">
        <title>Phenotypic and genomic properties of Cyclonatronum proteinivorum gen. nov., sp. nov., a haloalkaliphilic bacteroidete from soda lakes possessing Na+-translocating rhodopsin.</title>
        <authorList>
            <person name="Toshchakov S.V."/>
            <person name="Korzhenkov A."/>
            <person name="Samarov N.I."/>
            <person name="Kublanov I.V."/>
            <person name="Muntyan M.S."/>
            <person name="Sorokin D.Y."/>
        </authorList>
    </citation>
    <scope>NUCLEOTIDE SEQUENCE [LARGE SCALE GENOMIC DNA]</scope>
    <source>
        <strain evidence="3 4">Omega</strain>
    </source>
</reference>
<evidence type="ECO:0000256" key="1">
    <source>
        <dbReference type="SAM" id="MobiDB-lite"/>
    </source>
</evidence>
<dbReference type="RefSeq" id="WP_114983490.1">
    <property type="nucleotide sequence ID" value="NZ_CP027806.1"/>
</dbReference>
<dbReference type="KEGG" id="cprv:CYPRO_0922"/>
<feature type="transmembrane region" description="Helical" evidence="2">
    <location>
        <begin position="12"/>
        <end position="36"/>
    </location>
</feature>